<keyword evidence="3 4" id="KW-0067">ATP-binding</keyword>
<dbReference type="GO" id="GO:0046872">
    <property type="term" value="F:metal ion binding"/>
    <property type="evidence" value="ECO:0007669"/>
    <property type="project" value="InterPro"/>
</dbReference>
<evidence type="ECO:0000256" key="3">
    <source>
        <dbReference type="ARBA" id="ARBA00022840"/>
    </source>
</evidence>
<evidence type="ECO:0000256" key="1">
    <source>
        <dbReference type="ARBA" id="ARBA00022598"/>
    </source>
</evidence>
<dbReference type="PANTHER" id="PTHR43585:SF2">
    <property type="entry name" value="ATP-GRASP ENZYME FSQD"/>
    <property type="match status" value="1"/>
</dbReference>
<dbReference type="EMBL" id="BNBT01000005">
    <property type="protein sequence ID" value="GHE39630.1"/>
    <property type="molecule type" value="Genomic_DNA"/>
</dbReference>
<dbReference type="Proteomes" id="UP000608024">
    <property type="component" value="Unassembled WGS sequence"/>
</dbReference>
<evidence type="ECO:0000259" key="6">
    <source>
        <dbReference type="PROSITE" id="PS50975"/>
    </source>
</evidence>
<dbReference type="SUPFAM" id="SSF56059">
    <property type="entry name" value="Glutathione synthetase ATP-binding domain-like"/>
    <property type="match status" value="1"/>
</dbReference>
<evidence type="ECO:0000313" key="8">
    <source>
        <dbReference type="Proteomes" id="UP000608024"/>
    </source>
</evidence>
<protein>
    <recommendedName>
        <fullName evidence="6">ATP-grasp domain-containing protein</fullName>
    </recommendedName>
</protein>
<keyword evidence="8" id="KW-1185">Reference proteome</keyword>
<keyword evidence="2 4" id="KW-0547">Nucleotide-binding</keyword>
<reference evidence="7" key="2">
    <citation type="submission" date="2020-09" db="EMBL/GenBank/DDBJ databases">
        <authorList>
            <person name="Sun Q."/>
            <person name="Ohkuma M."/>
        </authorList>
    </citation>
    <scope>NUCLEOTIDE SEQUENCE</scope>
    <source>
        <strain evidence="7">JCM 4784</strain>
    </source>
</reference>
<dbReference type="PANTHER" id="PTHR43585">
    <property type="entry name" value="FUMIPYRROLE BIOSYNTHESIS PROTEIN C"/>
    <property type="match status" value="1"/>
</dbReference>
<dbReference type="RefSeq" id="WP_190134261.1">
    <property type="nucleotide sequence ID" value="NZ_BNBT01000005.1"/>
</dbReference>
<dbReference type="InterPro" id="IPR013815">
    <property type="entry name" value="ATP_grasp_subdomain_1"/>
</dbReference>
<proteinExistence type="predicted"/>
<dbReference type="AlphaFoldDB" id="A0A918Z6V2"/>
<keyword evidence="1" id="KW-0436">Ligase</keyword>
<feature type="domain" description="ATP-grasp" evidence="6">
    <location>
        <begin position="105"/>
        <end position="299"/>
    </location>
</feature>
<feature type="region of interest" description="Disordered" evidence="5">
    <location>
        <begin position="348"/>
        <end position="367"/>
    </location>
</feature>
<dbReference type="GO" id="GO:0016874">
    <property type="term" value="F:ligase activity"/>
    <property type="evidence" value="ECO:0007669"/>
    <property type="project" value="UniProtKB-KW"/>
</dbReference>
<dbReference type="Gene3D" id="3.40.50.20">
    <property type="match status" value="1"/>
</dbReference>
<dbReference type="Gene3D" id="3.30.1490.20">
    <property type="entry name" value="ATP-grasp fold, A domain"/>
    <property type="match status" value="1"/>
</dbReference>
<organism evidence="7 8">
    <name type="scientific">Streptomyces longispororuber</name>
    <dbReference type="NCBI Taxonomy" id="68230"/>
    <lineage>
        <taxon>Bacteria</taxon>
        <taxon>Bacillati</taxon>
        <taxon>Actinomycetota</taxon>
        <taxon>Actinomycetes</taxon>
        <taxon>Kitasatosporales</taxon>
        <taxon>Streptomycetaceae</taxon>
        <taxon>Streptomyces</taxon>
    </lineage>
</organism>
<sequence length="398" mass="43835">MPTIIVLGYRDDLDRALRRRGLDPWYLTQPPGLLPGKVRHTRVSDIENVQEILRAVLAANLDDVAGVLTVHEMGVFGAACLRQHLGLPGNTDARTVPSFRDKCLQKRALPSHISRARCRYVSRDTPFAEVVDELGDVLVVKPATGAGSLRTTVVRSADEYGRALRLLPGDSDVAVVAESFIDAPEVYIDGVWADGRLRWSSMTRYHDSPLSAAHGGVLAAHLLDRRRHEALFREAETLARDVLGHLGAPACVFHLEAFVRESGLTFGECAIRLPGALSPQINELTYGVDLFDVEIRLALGESLDGALPVRNGRAPDRFHGYILLRRPRSGTLTREDFERGFRFDDLAYSSSPDTPPGPYGKVGHAIVSDPDERQLRRTIEDIVLFNEAGRPDTAARVS</sequence>
<name>A0A918Z6V2_9ACTN</name>
<dbReference type="Gene3D" id="3.30.470.20">
    <property type="entry name" value="ATP-grasp fold, B domain"/>
    <property type="match status" value="1"/>
</dbReference>
<dbReference type="PROSITE" id="PS50975">
    <property type="entry name" value="ATP_GRASP"/>
    <property type="match status" value="1"/>
</dbReference>
<gene>
    <name evidence="7" type="ORF">GCM10018785_06580</name>
</gene>
<evidence type="ECO:0000256" key="5">
    <source>
        <dbReference type="SAM" id="MobiDB-lite"/>
    </source>
</evidence>
<evidence type="ECO:0000313" key="7">
    <source>
        <dbReference type="EMBL" id="GHE39630.1"/>
    </source>
</evidence>
<dbReference type="InterPro" id="IPR052032">
    <property type="entry name" value="ATP-dep_AA_Ligase"/>
</dbReference>
<evidence type="ECO:0000256" key="2">
    <source>
        <dbReference type="ARBA" id="ARBA00022741"/>
    </source>
</evidence>
<accession>A0A918Z6V2</accession>
<dbReference type="GO" id="GO:0005524">
    <property type="term" value="F:ATP binding"/>
    <property type="evidence" value="ECO:0007669"/>
    <property type="project" value="UniProtKB-UniRule"/>
</dbReference>
<dbReference type="InterPro" id="IPR011761">
    <property type="entry name" value="ATP-grasp"/>
</dbReference>
<evidence type="ECO:0000256" key="4">
    <source>
        <dbReference type="PROSITE-ProRule" id="PRU00409"/>
    </source>
</evidence>
<reference evidence="7" key="1">
    <citation type="journal article" date="2014" name="Int. J. Syst. Evol. Microbiol.">
        <title>Complete genome sequence of Corynebacterium casei LMG S-19264T (=DSM 44701T), isolated from a smear-ripened cheese.</title>
        <authorList>
            <consortium name="US DOE Joint Genome Institute (JGI-PGF)"/>
            <person name="Walter F."/>
            <person name="Albersmeier A."/>
            <person name="Kalinowski J."/>
            <person name="Ruckert C."/>
        </authorList>
    </citation>
    <scope>NUCLEOTIDE SEQUENCE</scope>
    <source>
        <strain evidence="7">JCM 4784</strain>
    </source>
</reference>
<comment type="caution">
    <text evidence="7">The sequence shown here is derived from an EMBL/GenBank/DDBJ whole genome shotgun (WGS) entry which is preliminary data.</text>
</comment>